<proteinExistence type="predicted"/>
<sequence length="66" mass="7175">MGNIIATCFKLGVENVDVVEGNVEIMEGNTVDTYGERILSVINEPNSSLKSMKLVAMINEMSQVAK</sequence>
<dbReference type="AlphaFoldDB" id="S5MQ93"/>
<dbReference type="KEGG" id="sbz:A464_1726"/>
<dbReference type="PATRIC" id="fig|1197719.3.peg.1720"/>
<dbReference type="EMBL" id="CP006608">
    <property type="protein sequence ID" value="AGR58911.1"/>
    <property type="molecule type" value="Genomic_DNA"/>
</dbReference>
<dbReference type="Proteomes" id="UP000015042">
    <property type="component" value="Chromosome"/>
</dbReference>
<evidence type="ECO:0000313" key="2">
    <source>
        <dbReference type="Proteomes" id="UP000015042"/>
    </source>
</evidence>
<accession>S5MQ93</accession>
<evidence type="ECO:0000313" key="1">
    <source>
        <dbReference type="EMBL" id="AGR58911.1"/>
    </source>
</evidence>
<dbReference type="HOGENOM" id="CLU_2828637_0_0_6"/>
<gene>
    <name evidence="1" type="ORF">A464_1726</name>
</gene>
<organism evidence="1 2">
    <name type="scientific">Salmonella bongori N268-08</name>
    <dbReference type="NCBI Taxonomy" id="1197719"/>
    <lineage>
        <taxon>Bacteria</taxon>
        <taxon>Pseudomonadati</taxon>
        <taxon>Pseudomonadota</taxon>
        <taxon>Gammaproteobacteria</taxon>
        <taxon>Enterobacterales</taxon>
        <taxon>Enterobacteriaceae</taxon>
        <taxon>Salmonella</taxon>
    </lineage>
</organism>
<protein>
    <submittedName>
        <fullName evidence="1">Uncharacterized protein</fullName>
    </submittedName>
</protein>
<reference evidence="1 2" key="1">
    <citation type="submission" date="2013-07" db="EMBL/GenBank/DDBJ databases">
        <title>Genome sequence of Salmonella bongori N268-08 - a rare clinical isolate.</title>
        <authorList>
            <person name="Marti R."/>
            <person name="Hagens S."/>
            <person name="Loessner M.J."/>
            <person name="Klumpp J."/>
        </authorList>
    </citation>
    <scope>NUCLEOTIDE SEQUENCE [LARGE SCALE GENOMIC DNA]</scope>
    <source>
        <strain evidence="1 2">N268-08</strain>
    </source>
</reference>
<name>S5MQ93_SALBN</name>